<feature type="domain" description="GP-PDE" evidence="3">
    <location>
        <begin position="332"/>
        <end position="669"/>
    </location>
</feature>
<dbReference type="GO" id="GO:0046475">
    <property type="term" value="P:glycerophospholipid catabolic process"/>
    <property type="evidence" value="ECO:0007669"/>
    <property type="project" value="TreeGrafter"/>
</dbReference>
<dbReference type="PROSITE" id="PS50297">
    <property type="entry name" value="ANK_REP_REGION"/>
    <property type="match status" value="1"/>
</dbReference>
<dbReference type="SUPFAM" id="SSF51695">
    <property type="entry name" value="PLC-like phosphodiesterases"/>
    <property type="match status" value="1"/>
</dbReference>
<gene>
    <name evidence="4" type="primary">GDE1_2</name>
    <name evidence="4" type="ORF">ALECFALPRED_007226</name>
</gene>
<keyword evidence="1" id="KW-0378">Hydrolase</keyword>
<dbReference type="GO" id="GO:0047389">
    <property type="term" value="F:glycerophosphocholine phosphodiesterase activity"/>
    <property type="evidence" value="ECO:0007669"/>
    <property type="project" value="TreeGrafter"/>
</dbReference>
<comment type="caution">
    <text evidence="4">The sequence shown here is derived from an EMBL/GenBank/DDBJ whole genome shotgun (WGS) entry which is preliminary data.</text>
</comment>
<evidence type="ECO:0000256" key="1">
    <source>
        <dbReference type="ARBA" id="ARBA00022801"/>
    </source>
</evidence>
<organism evidence="4 5">
    <name type="scientific">Alectoria fallacina</name>
    <dbReference type="NCBI Taxonomy" id="1903189"/>
    <lineage>
        <taxon>Eukaryota</taxon>
        <taxon>Fungi</taxon>
        <taxon>Dikarya</taxon>
        <taxon>Ascomycota</taxon>
        <taxon>Pezizomycotina</taxon>
        <taxon>Lecanoromycetes</taxon>
        <taxon>OSLEUM clade</taxon>
        <taxon>Lecanoromycetidae</taxon>
        <taxon>Lecanorales</taxon>
        <taxon>Lecanorineae</taxon>
        <taxon>Parmeliaceae</taxon>
        <taxon>Alectoria</taxon>
    </lineage>
</organism>
<evidence type="ECO:0000313" key="5">
    <source>
        <dbReference type="Proteomes" id="UP000664203"/>
    </source>
</evidence>
<evidence type="ECO:0000256" key="2">
    <source>
        <dbReference type="PROSITE-ProRule" id="PRU00023"/>
    </source>
</evidence>
<dbReference type="Pfam" id="PF25329">
    <property type="entry name" value="C2_GDE1"/>
    <property type="match status" value="1"/>
</dbReference>
<reference evidence="4" key="1">
    <citation type="submission" date="2021-03" db="EMBL/GenBank/DDBJ databases">
        <authorList>
            <person name="Tagirdzhanova G."/>
        </authorList>
    </citation>
    <scope>NUCLEOTIDE SEQUENCE</scope>
</reference>
<dbReference type="InterPro" id="IPR017946">
    <property type="entry name" value="PLC-like_Pdiesterase_TIM-brl"/>
</dbReference>
<dbReference type="AlphaFoldDB" id="A0A8H3IF15"/>
<sequence length="692" mass="76254">MTALRIDASLGDPLGEMNLYRAAQDGHENAVRAILDSTADCQDLLNLAETVNGWTPLFIACINGHLTTVKLLLKAGTEQGMCDLAGWTEKEHAVYRGHMKVAETLAAHEAGDYRDPASTSVLRTGMVRPGKLLKCALHSQTRTSSRLIPPEMTPTCCWTQDDNSHILVTLGPSNTRSDLEPVEIFERSSDNIFSMNYETTFGVMIKAGDTNSIPAHCIELPMPGNLINKPFHFAVGDSDNVNLVFEIFRKVYRSDESSQVIGTGIALLKSLGQGLAPNHESLIRDFTVPILENGSMIYIGSVTFSVLVVTLFRPPNASLRASPGFWKKDGSTQIVGHRGSGANSTARTNLQIGENTVQSFLTASSLGASCVEFDVQLTKDCFPVIFHDFLIMETGGDVPLHTLTFDQFMHLSRCQAPRGDLLSSAEVRYLERNKVNGSLRPKRRSHSVNTYDDYRSQDLVERMRFTDEGMQNNIKGNLRGHSIQERSSTLEQLLTQLAESITFNLEIKYSMLWEAQDRGMELYAMELNFFVDTILATIFRLCGNRNITLSSFSPEICILLTCKQQTFPILFINKAGSVPTGDVRAGSLQGAIEFAKAWILAEIVMLSDAFVMCPRLLTYSYAKDIGLVVGSYGNLNDEPDCALVSVFIVGNSQSRSTQSDPLFLPIQAEAGLDAIMTNKVRLISETLARAKS</sequence>
<protein>
    <submittedName>
        <fullName evidence="4">Glycerophosphocholine phosphodiesterase</fullName>
    </submittedName>
</protein>
<dbReference type="PANTHER" id="PTHR22958:SF1">
    <property type="entry name" value="GLYCEROPHOSPHOCHOLINE PHOSPHODIESTERASE GPCPD1"/>
    <property type="match status" value="1"/>
</dbReference>
<feature type="repeat" description="ANK" evidence="2">
    <location>
        <begin position="52"/>
        <end position="84"/>
    </location>
</feature>
<dbReference type="InterPro" id="IPR057506">
    <property type="entry name" value="C2_GPCPD1"/>
</dbReference>
<dbReference type="Proteomes" id="UP000664203">
    <property type="component" value="Unassembled WGS sequence"/>
</dbReference>
<dbReference type="InterPro" id="IPR002110">
    <property type="entry name" value="Ankyrin_rpt"/>
</dbReference>
<name>A0A8H3IF15_9LECA</name>
<dbReference type="Gene3D" id="3.20.20.190">
    <property type="entry name" value="Phosphatidylinositol (PI) phosphodiesterase"/>
    <property type="match status" value="1"/>
</dbReference>
<dbReference type="Pfam" id="PF12796">
    <property type="entry name" value="Ank_2"/>
    <property type="match status" value="1"/>
</dbReference>
<dbReference type="PANTHER" id="PTHR22958">
    <property type="entry name" value="GLYCEROPHOSPHORYL DIESTER PHOSPHODIESTERASE"/>
    <property type="match status" value="1"/>
</dbReference>
<evidence type="ECO:0000259" key="3">
    <source>
        <dbReference type="PROSITE" id="PS51704"/>
    </source>
</evidence>
<keyword evidence="5" id="KW-1185">Reference proteome</keyword>
<evidence type="ECO:0000313" key="4">
    <source>
        <dbReference type="EMBL" id="CAF9911304.1"/>
    </source>
</evidence>
<dbReference type="PROSITE" id="PS50088">
    <property type="entry name" value="ANK_REPEAT"/>
    <property type="match status" value="1"/>
</dbReference>
<proteinExistence type="predicted"/>
<dbReference type="InterPro" id="IPR051578">
    <property type="entry name" value="GDPD"/>
</dbReference>
<dbReference type="SUPFAM" id="SSF48403">
    <property type="entry name" value="Ankyrin repeat"/>
    <property type="match status" value="1"/>
</dbReference>
<dbReference type="Gene3D" id="1.25.40.20">
    <property type="entry name" value="Ankyrin repeat-containing domain"/>
    <property type="match status" value="1"/>
</dbReference>
<dbReference type="Pfam" id="PF03009">
    <property type="entry name" value="GDPD"/>
    <property type="match status" value="1"/>
</dbReference>
<keyword evidence="2" id="KW-0040">ANK repeat</keyword>
<dbReference type="SMART" id="SM00248">
    <property type="entry name" value="ANK"/>
    <property type="match status" value="3"/>
</dbReference>
<dbReference type="OrthoDB" id="197419at2759"/>
<dbReference type="EMBL" id="CAJPDR010000047">
    <property type="protein sequence ID" value="CAF9911304.1"/>
    <property type="molecule type" value="Genomic_DNA"/>
</dbReference>
<accession>A0A8H3IF15</accession>
<dbReference type="InterPro" id="IPR036770">
    <property type="entry name" value="Ankyrin_rpt-contain_sf"/>
</dbReference>
<dbReference type="InterPro" id="IPR030395">
    <property type="entry name" value="GP_PDE_dom"/>
</dbReference>
<dbReference type="PROSITE" id="PS51704">
    <property type="entry name" value="GP_PDE"/>
    <property type="match status" value="1"/>
</dbReference>